<feature type="region of interest" description="Disordered" evidence="1">
    <location>
        <begin position="1"/>
        <end position="24"/>
    </location>
</feature>
<protein>
    <submittedName>
        <fullName evidence="2">Uncharacterized protein</fullName>
    </submittedName>
</protein>
<accession>A0A3P1SDU2</accession>
<proteinExistence type="predicted"/>
<evidence type="ECO:0000313" key="3">
    <source>
        <dbReference type="Proteomes" id="UP000280444"/>
    </source>
</evidence>
<organism evidence="2 3">
    <name type="scientific">Schaalia canis</name>
    <dbReference type="NCBI Taxonomy" id="100469"/>
    <lineage>
        <taxon>Bacteria</taxon>
        <taxon>Bacillati</taxon>
        <taxon>Actinomycetota</taxon>
        <taxon>Actinomycetes</taxon>
        <taxon>Actinomycetales</taxon>
        <taxon>Actinomycetaceae</taxon>
        <taxon>Schaalia</taxon>
    </lineage>
</organism>
<comment type="caution">
    <text evidence="2">The sequence shown here is derived from an EMBL/GenBank/DDBJ whole genome shotgun (WGS) entry which is preliminary data.</text>
</comment>
<evidence type="ECO:0000256" key="1">
    <source>
        <dbReference type="SAM" id="MobiDB-lite"/>
    </source>
</evidence>
<dbReference type="EMBL" id="RQZF01000009">
    <property type="protein sequence ID" value="RRC94905.1"/>
    <property type="molecule type" value="Genomic_DNA"/>
</dbReference>
<sequence>MSDTAPTIEELDPEQAERIARAPLPTKSTLRRRRCIPIQLVKFALLNLRIMSIVAREKMGH</sequence>
<reference evidence="2 3" key="1">
    <citation type="submission" date="2018-11" db="EMBL/GenBank/DDBJ databases">
        <title>Genomes From Bacteria Associated with the Canine Oral Cavity: a Test Case for Automated Genome-Based Taxonomic Assignment.</title>
        <authorList>
            <person name="Coil D.A."/>
            <person name="Jospin G."/>
            <person name="Darling A.E."/>
            <person name="Wallis C."/>
            <person name="Davis I.J."/>
            <person name="Harris S."/>
            <person name="Eisen J.A."/>
            <person name="Holcombe L.J."/>
            <person name="O'Flynn C."/>
        </authorList>
    </citation>
    <scope>NUCLEOTIDE SEQUENCE [LARGE SCALE GENOMIC DNA]</scope>
    <source>
        <strain evidence="2 3">OH770</strain>
    </source>
</reference>
<dbReference type="AlphaFoldDB" id="A0A3P1SDU2"/>
<dbReference type="RefSeq" id="WP_124871515.1">
    <property type="nucleotide sequence ID" value="NZ_RQZF01000009.1"/>
</dbReference>
<dbReference type="OrthoDB" id="3837971at2"/>
<gene>
    <name evidence="2" type="ORF">EII11_08530</name>
</gene>
<evidence type="ECO:0000313" key="2">
    <source>
        <dbReference type="EMBL" id="RRC94905.1"/>
    </source>
</evidence>
<name>A0A3P1SDU2_9ACTO</name>
<dbReference type="Proteomes" id="UP000280444">
    <property type="component" value="Unassembled WGS sequence"/>
</dbReference>
<keyword evidence="3" id="KW-1185">Reference proteome</keyword>